<keyword evidence="3" id="KW-1185">Reference proteome</keyword>
<dbReference type="Gene3D" id="1.10.510.10">
    <property type="entry name" value="Transferase(Phosphotransferase) domain 1"/>
    <property type="match status" value="1"/>
</dbReference>
<dbReference type="GO" id="GO:0043235">
    <property type="term" value="C:receptor complex"/>
    <property type="evidence" value="ECO:0007669"/>
    <property type="project" value="TreeGrafter"/>
</dbReference>
<keyword evidence="2" id="KW-0675">Receptor</keyword>
<protein>
    <submittedName>
        <fullName evidence="2">Discoidin domain-containing receptor 2</fullName>
    </submittedName>
</protein>
<comment type="caution">
    <text evidence="2">The sequence shown here is derived from an EMBL/GenBank/DDBJ whole genome shotgun (WGS) entry which is preliminary data.</text>
</comment>
<reference evidence="2" key="1">
    <citation type="submission" date="2021-07" db="EMBL/GenBank/DDBJ databases">
        <authorList>
            <person name="Catto M.A."/>
            <person name="Jacobson A."/>
            <person name="Kennedy G."/>
            <person name="Labadie P."/>
            <person name="Hunt B.G."/>
            <person name="Srinivasan R."/>
        </authorList>
    </citation>
    <scope>NUCLEOTIDE SEQUENCE</scope>
    <source>
        <strain evidence="2">PL_HMW_Pooled</strain>
        <tissue evidence="2">Head</tissue>
    </source>
</reference>
<dbReference type="GO" id="GO:0005518">
    <property type="term" value="F:collagen binding"/>
    <property type="evidence" value="ECO:0007669"/>
    <property type="project" value="TreeGrafter"/>
</dbReference>
<evidence type="ECO:0000259" key="1">
    <source>
        <dbReference type="PROSITE" id="PS50011"/>
    </source>
</evidence>
<dbReference type="InterPro" id="IPR001245">
    <property type="entry name" value="Ser-Thr/Tyr_kinase_cat_dom"/>
</dbReference>
<accession>A0AAE1HA81</accession>
<organism evidence="2 3">
    <name type="scientific">Frankliniella fusca</name>
    <dbReference type="NCBI Taxonomy" id="407009"/>
    <lineage>
        <taxon>Eukaryota</taxon>
        <taxon>Metazoa</taxon>
        <taxon>Ecdysozoa</taxon>
        <taxon>Arthropoda</taxon>
        <taxon>Hexapoda</taxon>
        <taxon>Insecta</taxon>
        <taxon>Pterygota</taxon>
        <taxon>Neoptera</taxon>
        <taxon>Paraneoptera</taxon>
        <taxon>Thysanoptera</taxon>
        <taxon>Terebrantia</taxon>
        <taxon>Thripoidea</taxon>
        <taxon>Thripidae</taxon>
        <taxon>Frankliniella</taxon>
    </lineage>
</organism>
<dbReference type="GO" id="GO:0005886">
    <property type="term" value="C:plasma membrane"/>
    <property type="evidence" value="ECO:0007669"/>
    <property type="project" value="TreeGrafter"/>
</dbReference>
<dbReference type="AlphaFoldDB" id="A0AAE1HA81"/>
<evidence type="ECO:0000313" key="3">
    <source>
        <dbReference type="Proteomes" id="UP001219518"/>
    </source>
</evidence>
<feature type="domain" description="Protein kinase" evidence="1">
    <location>
        <begin position="1"/>
        <end position="83"/>
    </location>
</feature>
<dbReference type="GO" id="GO:0005524">
    <property type="term" value="F:ATP binding"/>
    <property type="evidence" value="ECO:0007669"/>
    <property type="project" value="InterPro"/>
</dbReference>
<dbReference type="PROSITE" id="PS50011">
    <property type="entry name" value="PROTEIN_KINASE_DOM"/>
    <property type="match status" value="1"/>
</dbReference>
<sequence length="83" mass="9421">MATQIASGMKHLESLDITHRDLAARNCIVGRNFLVKVSDHAVFSNEYESQYYTSDTGSRLPIRWMAWESLLLVSGKLGNKFED</sequence>
<dbReference type="Pfam" id="PF07714">
    <property type="entry name" value="PK_Tyr_Ser-Thr"/>
    <property type="match status" value="1"/>
</dbReference>
<evidence type="ECO:0000313" key="2">
    <source>
        <dbReference type="EMBL" id="KAK3917056.1"/>
    </source>
</evidence>
<dbReference type="SUPFAM" id="SSF56112">
    <property type="entry name" value="Protein kinase-like (PK-like)"/>
    <property type="match status" value="1"/>
</dbReference>
<dbReference type="InterPro" id="IPR008266">
    <property type="entry name" value="Tyr_kinase_AS"/>
</dbReference>
<dbReference type="Proteomes" id="UP001219518">
    <property type="component" value="Unassembled WGS sequence"/>
</dbReference>
<proteinExistence type="predicted"/>
<dbReference type="GO" id="GO:0051897">
    <property type="term" value="P:positive regulation of phosphatidylinositol 3-kinase/protein kinase B signal transduction"/>
    <property type="evidence" value="ECO:0007669"/>
    <property type="project" value="TreeGrafter"/>
</dbReference>
<reference evidence="2" key="2">
    <citation type="journal article" date="2023" name="BMC Genomics">
        <title>Pest status, molecular evolution, and epigenetic factors derived from the genome assembly of Frankliniella fusca, a thysanopteran phytovirus vector.</title>
        <authorList>
            <person name="Catto M.A."/>
            <person name="Labadie P.E."/>
            <person name="Jacobson A.L."/>
            <person name="Kennedy G.G."/>
            <person name="Srinivasan R."/>
            <person name="Hunt B.G."/>
        </authorList>
    </citation>
    <scope>NUCLEOTIDE SEQUENCE</scope>
    <source>
        <strain evidence="2">PL_HMW_Pooled</strain>
    </source>
</reference>
<dbReference type="GO" id="GO:0010976">
    <property type="term" value="P:positive regulation of neuron projection development"/>
    <property type="evidence" value="ECO:0007669"/>
    <property type="project" value="TreeGrafter"/>
</dbReference>
<dbReference type="InterPro" id="IPR000719">
    <property type="entry name" value="Prot_kinase_dom"/>
</dbReference>
<dbReference type="InterPro" id="IPR050122">
    <property type="entry name" value="RTK"/>
</dbReference>
<dbReference type="PROSITE" id="PS00109">
    <property type="entry name" value="PROTEIN_KINASE_TYR"/>
    <property type="match status" value="1"/>
</dbReference>
<dbReference type="PANTHER" id="PTHR24416:SF580">
    <property type="entry name" value="DISCOIDIN DOMAIN RECEPTOR, ISOFORM F"/>
    <property type="match status" value="1"/>
</dbReference>
<dbReference type="EMBL" id="JAHWGI010000672">
    <property type="protein sequence ID" value="KAK3917056.1"/>
    <property type="molecule type" value="Genomic_DNA"/>
</dbReference>
<gene>
    <name evidence="2" type="ORF">KUF71_026063</name>
</gene>
<name>A0AAE1HA81_9NEOP</name>
<dbReference type="InterPro" id="IPR011009">
    <property type="entry name" value="Kinase-like_dom_sf"/>
</dbReference>
<dbReference type="PANTHER" id="PTHR24416">
    <property type="entry name" value="TYROSINE-PROTEIN KINASE RECEPTOR"/>
    <property type="match status" value="1"/>
</dbReference>
<dbReference type="GO" id="GO:0038062">
    <property type="term" value="F:protein tyrosine kinase collagen receptor activity"/>
    <property type="evidence" value="ECO:0007669"/>
    <property type="project" value="TreeGrafter"/>
</dbReference>